<reference evidence="1" key="1">
    <citation type="submission" date="2021-01" db="EMBL/GenBank/DDBJ databases">
        <authorList>
            <person name="Corre E."/>
            <person name="Pelletier E."/>
            <person name="Niang G."/>
            <person name="Scheremetjew M."/>
            <person name="Finn R."/>
            <person name="Kale V."/>
            <person name="Holt S."/>
            <person name="Cochrane G."/>
            <person name="Meng A."/>
            <person name="Brown T."/>
            <person name="Cohen L."/>
        </authorList>
    </citation>
    <scope>NUCLEOTIDE SEQUENCE</scope>
    <source>
        <strain evidence="1">Chinc5</strain>
    </source>
</reference>
<name>A0A7S2EZ75_9EUKA</name>
<protein>
    <submittedName>
        <fullName evidence="1">Uncharacterized protein</fullName>
    </submittedName>
</protein>
<organism evidence="1">
    <name type="scientific">Stereomyxa ramosa</name>
    <dbReference type="NCBI Taxonomy" id="1078864"/>
    <lineage>
        <taxon>Eukaryota</taxon>
        <taxon>Amoebozoa</taxon>
        <taxon>Amoebozoa incertae sedis</taxon>
        <taxon>Stereomyxa</taxon>
    </lineage>
</organism>
<sequence>MIDAQQYFDYQNFENFFGDMDFELVQLDVTDTYNEYEVSKTIDKIGKEICFAVAAQLSIVGFGNKKYGTVTFEDKKIEIKDFFDKNGIFYMSKMNDTLEPGDLTPRRLIRFYRFAIKKYIEVTNVYPYLFKKYCPNRDISLKNRIFNGYEHMIEPDEEEVAIVLIRTYENLDKRLNTNIRSRIERVLIARGFNFEFLQSIK</sequence>
<proteinExistence type="predicted"/>
<gene>
    <name evidence="1" type="ORF">SRAM0439_LOCUS185</name>
</gene>
<evidence type="ECO:0000313" key="1">
    <source>
        <dbReference type="EMBL" id="CAD9362954.1"/>
    </source>
</evidence>
<accession>A0A7S2EZ75</accession>
<dbReference type="AlphaFoldDB" id="A0A7S2EZ75"/>
<dbReference type="EMBL" id="HBGP01000397">
    <property type="protein sequence ID" value="CAD9362954.1"/>
    <property type="molecule type" value="Transcribed_RNA"/>
</dbReference>